<evidence type="ECO:0000256" key="5">
    <source>
        <dbReference type="ARBA" id="ARBA00023212"/>
    </source>
</evidence>
<comment type="similarity">
    <text evidence="2">Belongs to the CKAP2 family.</text>
</comment>
<dbReference type="Pfam" id="PF15297">
    <property type="entry name" value="CKAP2_C"/>
    <property type="match status" value="2"/>
</dbReference>
<evidence type="ECO:0000256" key="4">
    <source>
        <dbReference type="ARBA" id="ARBA00022553"/>
    </source>
</evidence>
<reference evidence="8 9" key="1">
    <citation type="submission" date="2019-06" db="EMBL/GenBank/DDBJ databases">
        <title>Draft genomes of female and male turbot (Scophthalmus maximus).</title>
        <authorList>
            <person name="Xu H."/>
            <person name="Xu X.-W."/>
            <person name="Shao C."/>
            <person name="Chen S."/>
        </authorList>
    </citation>
    <scope>NUCLEOTIDE SEQUENCE [LARGE SCALE GENOMIC DNA]</scope>
    <source>
        <strain evidence="8">Ysfricsl-2016a</strain>
        <tissue evidence="8">Blood</tissue>
    </source>
</reference>
<evidence type="ECO:0000313" key="8">
    <source>
        <dbReference type="EMBL" id="KAF0034274.1"/>
    </source>
</evidence>
<sequence length="475" mass="53444">MNKTGAPVTWQRVLHPARSVVHTDRTTDAKKPKVPAVRVAPQTEVKKLTAAQEERLKRLQEWREAKGIAYKRPPMPVKPQVRRAVAVAQPFWTSMKEEDDAHSLICAVDRSLADCIKLLGKGCPPDQVNDVLSRLPTVSQKFAKYWICRVRLMERQGSLDVLPVFEEAVRVVLEPVDELRSVVFEILKKRDEIQDDQTPTAVSSPESGADPLVTPKPMRVLIAGERGDSSVVKYKITSTPGGPRGQQREPARVNGQEVRFFTPVRRSVRIERVSLRLPVSLQDHDLCVASYDDLISEEDKESDGESGPPAHDTPMYVYRQNEALEDKNIAEGNTMYGSCDKFVLKVNDGTFVIVREADDGPELYAADLQNGLQNALAVHISDPQDKSKKNQIALHCHHGKHPYILKVIEGTLKLEIYEKSNNLTDHYYFQIDNKGAGEYYGLQSVVDPMKFLSITKRKVCVSNIQNSFFFTVKCT</sequence>
<keyword evidence="5" id="KW-0206">Cytoskeleton</keyword>
<dbReference type="InterPro" id="IPR029197">
    <property type="entry name" value="CKAP2_C"/>
</dbReference>
<dbReference type="Proteomes" id="UP000438429">
    <property type="component" value="Unassembled WGS sequence"/>
</dbReference>
<gene>
    <name evidence="8" type="ORF">F2P81_014340</name>
</gene>
<dbReference type="AlphaFoldDB" id="A0A6A4STB1"/>
<dbReference type="PANTHER" id="PTHR47078">
    <property type="entry name" value="CYTOSKELETON-ASSOCIATED PROTEIN 2-LIKE"/>
    <property type="match status" value="1"/>
</dbReference>
<keyword evidence="4" id="KW-0597">Phosphoprotein</keyword>
<keyword evidence="3" id="KW-0963">Cytoplasm</keyword>
<dbReference type="GO" id="GO:0072686">
    <property type="term" value="C:mitotic spindle"/>
    <property type="evidence" value="ECO:0007669"/>
    <property type="project" value="TreeGrafter"/>
</dbReference>
<feature type="region of interest" description="Disordered" evidence="6">
    <location>
        <begin position="195"/>
        <end position="214"/>
    </location>
</feature>
<dbReference type="PANTHER" id="PTHR47078:SF1">
    <property type="entry name" value="CYTOSKELETON-ASSOCIATED PROTEIN 2-LIKE"/>
    <property type="match status" value="1"/>
</dbReference>
<organism evidence="8 9">
    <name type="scientific">Scophthalmus maximus</name>
    <name type="common">Turbot</name>
    <name type="synonym">Psetta maxima</name>
    <dbReference type="NCBI Taxonomy" id="52904"/>
    <lineage>
        <taxon>Eukaryota</taxon>
        <taxon>Metazoa</taxon>
        <taxon>Chordata</taxon>
        <taxon>Craniata</taxon>
        <taxon>Vertebrata</taxon>
        <taxon>Euteleostomi</taxon>
        <taxon>Actinopterygii</taxon>
        <taxon>Neopterygii</taxon>
        <taxon>Teleostei</taxon>
        <taxon>Neoteleostei</taxon>
        <taxon>Acanthomorphata</taxon>
        <taxon>Carangaria</taxon>
        <taxon>Pleuronectiformes</taxon>
        <taxon>Pleuronectoidei</taxon>
        <taxon>Scophthalmidae</taxon>
        <taxon>Scophthalmus</taxon>
    </lineage>
</organism>
<proteinExistence type="inferred from homology"/>
<dbReference type="GO" id="GO:0005829">
    <property type="term" value="C:cytosol"/>
    <property type="evidence" value="ECO:0007669"/>
    <property type="project" value="TreeGrafter"/>
</dbReference>
<evidence type="ECO:0000256" key="3">
    <source>
        <dbReference type="ARBA" id="ARBA00022490"/>
    </source>
</evidence>
<comment type="subcellular location">
    <subcellularLocation>
        <location evidence="1">Cytoplasm</location>
        <location evidence="1">Cytoskeleton</location>
    </subcellularLocation>
</comment>
<accession>A0A6A4STB1</accession>
<feature type="domain" description="Cytoskeleton-associated protein 2 C-terminal" evidence="7">
    <location>
        <begin position="23"/>
        <end position="191"/>
    </location>
</feature>
<name>A0A6A4STB1_SCOMX</name>
<protein>
    <recommendedName>
        <fullName evidence="7">Cytoskeleton-associated protein 2 C-terminal domain-containing protein</fullName>
    </recommendedName>
</protein>
<feature type="compositionally biased region" description="Polar residues" evidence="6">
    <location>
        <begin position="196"/>
        <end position="206"/>
    </location>
</feature>
<evidence type="ECO:0000256" key="1">
    <source>
        <dbReference type="ARBA" id="ARBA00004245"/>
    </source>
</evidence>
<evidence type="ECO:0000313" key="9">
    <source>
        <dbReference type="Proteomes" id="UP000438429"/>
    </source>
</evidence>
<comment type="caution">
    <text evidence="8">The sequence shown here is derived from an EMBL/GenBank/DDBJ whole genome shotgun (WGS) entry which is preliminary data.</text>
</comment>
<dbReference type="InterPro" id="IPR052855">
    <property type="entry name" value="CKAP2-like"/>
</dbReference>
<evidence type="ECO:0000256" key="2">
    <source>
        <dbReference type="ARBA" id="ARBA00009468"/>
    </source>
</evidence>
<dbReference type="GO" id="GO:0005813">
    <property type="term" value="C:centrosome"/>
    <property type="evidence" value="ECO:0007669"/>
    <property type="project" value="TreeGrafter"/>
</dbReference>
<evidence type="ECO:0000259" key="7">
    <source>
        <dbReference type="Pfam" id="PF15297"/>
    </source>
</evidence>
<evidence type="ECO:0000256" key="6">
    <source>
        <dbReference type="SAM" id="MobiDB-lite"/>
    </source>
</evidence>
<feature type="domain" description="Cytoskeleton-associated protein 2 C-terminal" evidence="7">
    <location>
        <begin position="225"/>
        <end position="324"/>
    </location>
</feature>
<dbReference type="EMBL" id="VEVO01000012">
    <property type="protein sequence ID" value="KAF0034274.1"/>
    <property type="molecule type" value="Genomic_DNA"/>
</dbReference>